<dbReference type="EMBL" id="LSRX01001190">
    <property type="protein sequence ID" value="OLP82454.1"/>
    <property type="molecule type" value="Genomic_DNA"/>
</dbReference>
<feature type="region of interest" description="Disordered" evidence="1">
    <location>
        <begin position="71"/>
        <end position="96"/>
    </location>
</feature>
<keyword evidence="3" id="KW-1185">Reference proteome</keyword>
<feature type="compositionally biased region" description="Basic and acidic residues" evidence="1">
    <location>
        <begin position="75"/>
        <end position="85"/>
    </location>
</feature>
<evidence type="ECO:0000313" key="3">
    <source>
        <dbReference type="Proteomes" id="UP000186817"/>
    </source>
</evidence>
<reference evidence="2 3" key="1">
    <citation type="submission" date="2016-02" db="EMBL/GenBank/DDBJ databases">
        <title>Genome analysis of coral dinoflagellate symbionts highlights evolutionary adaptations to a symbiotic lifestyle.</title>
        <authorList>
            <person name="Aranda M."/>
            <person name="Li Y."/>
            <person name="Liew Y.J."/>
            <person name="Baumgarten S."/>
            <person name="Simakov O."/>
            <person name="Wilson M."/>
            <person name="Piel J."/>
            <person name="Ashoor H."/>
            <person name="Bougouffa S."/>
            <person name="Bajic V.B."/>
            <person name="Ryu T."/>
            <person name="Ravasi T."/>
            <person name="Bayer T."/>
            <person name="Micklem G."/>
            <person name="Kim H."/>
            <person name="Bhak J."/>
            <person name="Lajeunesse T.C."/>
            <person name="Voolstra C.R."/>
        </authorList>
    </citation>
    <scope>NUCLEOTIDE SEQUENCE [LARGE SCALE GENOMIC DNA]</scope>
    <source>
        <strain evidence="2 3">CCMP2467</strain>
    </source>
</reference>
<name>A0A1Q9CHP9_SYMMI</name>
<dbReference type="Proteomes" id="UP000186817">
    <property type="component" value="Unassembled WGS sequence"/>
</dbReference>
<proteinExistence type="predicted"/>
<evidence type="ECO:0000313" key="2">
    <source>
        <dbReference type="EMBL" id="OLP82454.1"/>
    </source>
</evidence>
<evidence type="ECO:0000256" key="1">
    <source>
        <dbReference type="SAM" id="MobiDB-lite"/>
    </source>
</evidence>
<sequence>MQSQLHQREPKIIGILRYTVVAKSDKCILDNSNETRDRNLKELWSGETYFDLAGRDQESFELAVAATRKGKPIRKKSEAKKEVKQSKFVTPSQDQKEQPGVMFKPVTRVTYDMKDFLDSCVERYCELAKVDRKTLKPAVTPFHEHRTSRLLIGEEEKAGRLQPITSRVLRKILFAARMAKWDLLRELQAAHTERLAEQNRQVTARNRATPKASIPAAAPTYRGYTQEQWDEWNRNRRYTQAEWVGCLAPLPCELLTFDQRGKVIENDQTGSVPSGQQLAL</sequence>
<dbReference type="AlphaFoldDB" id="A0A1Q9CHP9"/>
<protein>
    <submittedName>
        <fullName evidence="2">Uncharacterized protein</fullName>
    </submittedName>
</protein>
<accession>A0A1Q9CHP9</accession>
<comment type="caution">
    <text evidence="2">The sequence shown here is derived from an EMBL/GenBank/DDBJ whole genome shotgun (WGS) entry which is preliminary data.</text>
</comment>
<dbReference type="OrthoDB" id="479754at2759"/>
<organism evidence="2 3">
    <name type="scientific">Symbiodinium microadriaticum</name>
    <name type="common">Dinoflagellate</name>
    <name type="synonym">Zooxanthella microadriatica</name>
    <dbReference type="NCBI Taxonomy" id="2951"/>
    <lineage>
        <taxon>Eukaryota</taxon>
        <taxon>Sar</taxon>
        <taxon>Alveolata</taxon>
        <taxon>Dinophyceae</taxon>
        <taxon>Suessiales</taxon>
        <taxon>Symbiodiniaceae</taxon>
        <taxon>Symbiodinium</taxon>
    </lineage>
</organism>
<gene>
    <name evidence="2" type="ORF">AK812_SmicGene36889</name>
</gene>